<protein>
    <submittedName>
        <fullName evidence="6">Uncharacterized protein</fullName>
    </submittedName>
</protein>
<dbReference type="AlphaFoldDB" id="A0A1H9SJK1"/>
<dbReference type="GO" id="GO:0030435">
    <property type="term" value="P:sporulation resulting in formation of a cellular spore"/>
    <property type="evidence" value="ECO:0007669"/>
    <property type="project" value="UniProtKB-KW"/>
</dbReference>
<evidence type="ECO:0000256" key="4">
    <source>
        <dbReference type="ARBA" id="ARBA00023026"/>
    </source>
</evidence>
<organism evidence="6 7">
    <name type="scientific">Pseudomonas soli</name>
    <dbReference type="NCBI Taxonomy" id="1306993"/>
    <lineage>
        <taxon>Bacteria</taxon>
        <taxon>Pseudomonadati</taxon>
        <taxon>Pseudomonadota</taxon>
        <taxon>Gammaproteobacteria</taxon>
        <taxon>Pseudomonadales</taxon>
        <taxon>Pseudomonadaceae</taxon>
        <taxon>Pseudomonas</taxon>
    </lineage>
</organism>
<keyword evidence="3" id="KW-0749">Sporulation</keyword>
<accession>A0A1H9SJK1</accession>
<keyword evidence="8" id="KW-1185">Reference proteome</keyword>
<evidence type="ECO:0000313" key="5">
    <source>
        <dbReference type="EMBL" id="MEE1881749.1"/>
    </source>
</evidence>
<comment type="similarity">
    <text evidence="1">Belongs to the delta endotoxin family.</text>
</comment>
<evidence type="ECO:0000256" key="2">
    <source>
        <dbReference type="ARBA" id="ARBA00022656"/>
    </source>
</evidence>
<keyword evidence="4" id="KW-0843">Virulence</keyword>
<evidence type="ECO:0000313" key="7">
    <source>
        <dbReference type="Proteomes" id="UP000199221"/>
    </source>
</evidence>
<evidence type="ECO:0000256" key="3">
    <source>
        <dbReference type="ARBA" id="ARBA00022969"/>
    </source>
</evidence>
<keyword evidence="2" id="KW-0800">Toxin</keyword>
<proteinExistence type="inferred from homology"/>
<dbReference type="EMBL" id="JAZDQQ010000013">
    <property type="protein sequence ID" value="MEE1881749.1"/>
    <property type="molecule type" value="Genomic_DNA"/>
</dbReference>
<dbReference type="Proteomes" id="UP000199221">
    <property type="component" value="Unassembled WGS sequence"/>
</dbReference>
<reference evidence="6 7" key="1">
    <citation type="submission" date="2016-10" db="EMBL/GenBank/DDBJ databases">
        <authorList>
            <person name="de Groot N.N."/>
        </authorList>
    </citation>
    <scope>NUCLEOTIDE SEQUENCE [LARGE SCALE GENOMIC DNA]</scope>
    <source>
        <strain evidence="6 7">LMG 27941</strain>
    </source>
</reference>
<dbReference type="Gene3D" id="1.20.190.10">
    <property type="entry name" value="Pesticidal crystal protein, N-terminal domain"/>
    <property type="match status" value="1"/>
</dbReference>
<gene>
    <name evidence="6" type="ORF">SAMN05216230_11380</name>
    <name evidence="5" type="ORF">V0R55_16415</name>
</gene>
<dbReference type="GO" id="GO:0090729">
    <property type="term" value="F:toxin activity"/>
    <property type="evidence" value="ECO:0007669"/>
    <property type="project" value="UniProtKB-KW"/>
</dbReference>
<evidence type="ECO:0000313" key="6">
    <source>
        <dbReference type="EMBL" id="SER85127.1"/>
    </source>
</evidence>
<sequence length="484" mass="53348">MQAAKELDQVTNVSFLFGIAKVQAEAPPDYARQHLLRYLAQYGEQDVDEERLQQMTRLMSAIPLTSADTLPTLRDSVLRQHAARTACIRQAVERQTPLLEGETLQEESFAFLGKPYNGCRVRSVALLRTTNYGQLVYLFKDVVVGQDGQLLFIEAVGQVNSPAADLELSSTDVVAAAFGELGGKLASSLASAVGGAIGKALFEQAFPPGVPSYFDQVYVELKRIVGGELQQSLIDSIDGSIKSIQQHLETEYLPAKESLDLTLPEDRQQLYALLQKYETTYLSGPGGMLGTLMNEKYAKLGFGVFLIAAGVQLALFQEMAFVDPKGLGRDGTLRSPLQSSYGQPGTGTVARAAKMYADFAAELWQRIIKDREAKISHDVRDMCAPGDTGGTSCHRYGWLDDELERNVLLPCTRKTKVTLYRVCDGDKSGKNPNLDFMNERFANYPVERVEALRKSLGVPETIIEHWRSLIETPVRPASEPARQA</sequence>
<name>A0A1H9SJK1_9PSED</name>
<dbReference type="RefSeq" id="WP_094012300.1">
    <property type="nucleotide sequence ID" value="NZ_CP128543.1"/>
</dbReference>
<reference evidence="5 8" key="2">
    <citation type="submission" date="2024-01" db="EMBL/GenBank/DDBJ databases">
        <title>Unpublished Manusciprt.</title>
        <authorList>
            <person name="Duman M."/>
            <person name="Valdes E.G."/>
            <person name="Ajmi N."/>
            <person name="Altun S."/>
            <person name="Saticioglu I.B."/>
        </authorList>
    </citation>
    <scope>NUCLEOTIDE SEQUENCE [LARGE SCALE GENOMIC DNA]</scope>
    <source>
        <strain evidence="5 8">139P</strain>
    </source>
</reference>
<dbReference type="GeneID" id="93675602"/>
<dbReference type="EMBL" id="FOEQ01000013">
    <property type="protein sequence ID" value="SER85127.1"/>
    <property type="molecule type" value="Genomic_DNA"/>
</dbReference>
<dbReference type="Proteomes" id="UP001329505">
    <property type="component" value="Unassembled WGS sequence"/>
</dbReference>
<evidence type="ECO:0000256" key="1">
    <source>
        <dbReference type="ARBA" id="ARBA00007819"/>
    </source>
</evidence>
<evidence type="ECO:0000313" key="8">
    <source>
        <dbReference type="Proteomes" id="UP001329505"/>
    </source>
</evidence>
<dbReference type="InterPro" id="IPR036716">
    <property type="entry name" value="Pest_crys_N_sf"/>
</dbReference>